<protein>
    <submittedName>
        <fullName evidence="1">SprT family protein</fullName>
    </submittedName>
</protein>
<dbReference type="EMBL" id="JBJURJ010000006">
    <property type="protein sequence ID" value="MFM9328668.1"/>
    <property type="molecule type" value="Genomic_DNA"/>
</dbReference>
<evidence type="ECO:0000313" key="1">
    <source>
        <dbReference type="EMBL" id="MFM9328668.1"/>
    </source>
</evidence>
<keyword evidence="2" id="KW-1185">Reference proteome</keyword>
<reference evidence="1" key="1">
    <citation type="submission" date="2024-12" db="EMBL/GenBank/DDBJ databases">
        <authorList>
            <person name="Wu N."/>
        </authorList>
    </citation>
    <scope>NUCLEOTIDE SEQUENCE</scope>
    <source>
        <strain evidence="1">P15</strain>
    </source>
</reference>
<dbReference type="Proteomes" id="UP001631969">
    <property type="component" value="Unassembled WGS sequence"/>
</dbReference>
<organism evidence="1 2">
    <name type="scientific">Paenibacillus mesotrionivorans</name>
    <dbReference type="NCBI Taxonomy" id="3160968"/>
    <lineage>
        <taxon>Bacteria</taxon>
        <taxon>Bacillati</taxon>
        <taxon>Bacillota</taxon>
        <taxon>Bacilli</taxon>
        <taxon>Bacillales</taxon>
        <taxon>Paenibacillaceae</taxon>
        <taxon>Paenibacillus</taxon>
    </lineage>
</organism>
<name>A0ACC7NVC0_9BACL</name>
<accession>A0ACC7NVC0</accession>
<gene>
    <name evidence="1" type="ORF">ACI1P1_10250</name>
</gene>
<comment type="caution">
    <text evidence="1">The sequence shown here is derived from an EMBL/GenBank/DDBJ whole genome shotgun (WGS) entry which is preliminary data.</text>
</comment>
<sequence length="162" mass="18993">MTNEELQEWVEQVSLACFRIPFRHKATFNSRLRTTGGRYFTKSHHIEISRKHLECFGTEEMEKIIKHELCHYHLHLAKGGYRHRDADFKKLLAMVGGARYCKPLPGDKKVQPHRYRLVCVNCRMEYLRKRRVDPRRYACGRCRGKLEMTVLADTAAPSCAPC</sequence>
<evidence type="ECO:0000313" key="2">
    <source>
        <dbReference type="Proteomes" id="UP001631969"/>
    </source>
</evidence>
<proteinExistence type="predicted"/>